<accession>A0A8J6Y0J0</accession>
<protein>
    <recommendedName>
        <fullName evidence="3">Exosortase</fullName>
    </recommendedName>
</protein>
<proteinExistence type="predicted"/>
<dbReference type="RefSeq" id="WP_190835938.1">
    <property type="nucleotide sequence ID" value="NZ_CAWPPI010000099.1"/>
</dbReference>
<gene>
    <name evidence="1" type="ORF">ICL16_33645</name>
</gene>
<reference evidence="1" key="1">
    <citation type="submission" date="2020-09" db="EMBL/GenBank/DDBJ databases">
        <title>Iningainema tapete sp. nov. (Scytonemataceae, Cyanobacteria) from greenhouses in central Florida (USA) produces two types of nodularin with biosynthetic potential for microcystin-LR and anabaenopeptins.</title>
        <authorList>
            <person name="Berthold D.E."/>
            <person name="Lefler F.W."/>
            <person name="Huang I.-S."/>
            <person name="Abdulla H."/>
            <person name="Zimba P.V."/>
            <person name="Laughinghouse H.D. IV."/>
        </authorList>
    </citation>
    <scope>NUCLEOTIDE SEQUENCE</scope>
    <source>
        <strain evidence="1">BLCCT55</strain>
    </source>
</reference>
<dbReference type="AlphaFoldDB" id="A0A8J6Y0J0"/>
<organism evidence="1 2">
    <name type="scientific">Iningainema tapete BLCC-T55</name>
    <dbReference type="NCBI Taxonomy" id="2748662"/>
    <lineage>
        <taxon>Bacteria</taxon>
        <taxon>Bacillati</taxon>
        <taxon>Cyanobacteriota</taxon>
        <taxon>Cyanophyceae</taxon>
        <taxon>Nostocales</taxon>
        <taxon>Scytonemataceae</taxon>
        <taxon>Iningainema tapete</taxon>
    </lineage>
</organism>
<comment type="caution">
    <text evidence="1">The sequence shown here is derived from an EMBL/GenBank/DDBJ whole genome shotgun (WGS) entry which is preliminary data.</text>
</comment>
<dbReference type="Proteomes" id="UP000629098">
    <property type="component" value="Unassembled WGS sequence"/>
</dbReference>
<name>A0A8J6Y0J0_9CYAN</name>
<dbReference type="NCBIfam" id="TIGR05002">
    <property type="entry name" value="NxxGxxAF_repeat"/>
    <property type="match status" value="1"/>
</dbReference>
<dbReference type="EMBL" id="JACXAE010000099">
    <property type="protein sequence ID" value="MBD2776863.1"/>
    <property type="molecule type" value="Genomic_DNA"/>
</dbReference>
<dbReference type="Pfam" id="PF24251">
    <property type="entry name" value="DUF7453"/>
    <property type="match status" value="1"/>
</dbReference>
<keyword evidence="2" id="KW-1185">Reference proteome</keyword>
<evidence type="ECO:0008006" key="3">
    <source>
        <dbReference type="Google" id="ProtNLM"/>
    </source>
</evidence>
<dbReference type="InterPro" id="IPR055876">
    <property type="entry name" value="DUF7453"/>
</dbReference>
<evidence type="ECO:0000313" key="1">
    <source>
        <dbReference type="EMBL" id="MBD2776863.1"/>
    </source>
</evidence>
<evidence type="ECO:0000313" key="2">
    <source>
        <dbReference type="Proteomes" id="UP000629098"/>
    </source>
</evidence>
<sequence>MKTFTNHLSILTSSKSKYMSLDATMGTHKLKRSLLQICTGVAAGLCLSLLAVSEAIAANFSFTRIADTRSEFTSILNGVAINDSGTVAFIALSGTKQGVYTSSGVQITEINSLPPFLNTLPRSFFGTFLISNVAINNNDTVAFIGRLNSVIGITSSVFVSQGGSVITRGSESGTSRFGGDSILNFALNNQDELVYFTETNSFPGVSGSRLTLSRPNQTNVNIARALSGVPSGNPPAAQISLYRINSFDINNFGEVIFDATRRRENSPFLSPGTSAIFTYSGDSFNTLVETNASAFALDINDNGDVVLSNGNTIGLFNRSNNVLTTIADTSGIFSRLGSPAINNNGNIAFVASLDIGGTGIFTGTDSITDKVIATGDTLFGSTVTNLNFIPQGFNNNSQIAFLAQFSDGTQGIFRADLISESPKSVPEGTSVLGLVLVALFFNRHLVKIM</sequence>